<dbReference type="InterPro" id="IPR056406">
    <property type="entry name" value="THD_CWZF3/5/7"/>
</dbReference>
<feature type="compositionally biased region" description="Polar residues" evidence="4">
    <location>
        <begin position="1382"/>
        <end position="1395"/>
    </location>
</feature>
<evidence type="ECO:0000313" key="6">
    <source>
        <dbReference type="EMBL" id="PPR98489.1"/>
    </source>
</evidence>
<feature type="region of interest" description="Disordered" evidence="4">
    <location>
        <begin position="1086"/>
        <end position="1114"/>
    </location>
</feature>
<dbReference type="OrthoDB" id="757982at2759"/>
<evidence type="ECO:0000256" key="3">
    <source>
        <dbReference type="ARBA" id="ARBA00022833"/>
    </source>
</evidence>
<accession>A0A2P5X5B5</accession>
<dbReference type="InterPro" id="IPR055300">
    <property type="entry name" value="CWZF3/5/7"/>
</dbReference>
<feature type="compositionally biased region" description="Polar residues" evidence="4">
    <location>
        <begin position="532"/>
        <end position="550"/>
    </location>
</feature>
<keyword evidence="2" id="KW-0863">Zinc-finger</keyword>
<dbReference type="PROSITE" id="PS51050">
    <property type="entry name" value="ZF_CW"/>
    <property type="match status" value="1"/>
</dbReference>
<evidence type="ECO:0000256" key="1">
    <source>
        <dbReference type="ARBA" id="ARBA00022723"/>
    </source>
</evidence>
<evidence type="ECO:0000256" key="4">
    <source>
        <dbReference type="SAM" id="MobiDB-lite"/>
    </source>
</evidence>
<feature type="compositionally biased region" description="Basic and acidic residues" evidence="4">
    <location>
        <begin position="1253"/>
        <end position="1274"/>
    </location>
</feature>
<evidence type="ECO:0000259" key="5">
    <source>
        <dbReference type="PROSITE" id="PS51050"/>
    </source>
</evidence>
<feature type="domain" description="CW-type" evidence="5">
    <location>
        <begin position="661"/>
        <end position="714"/>
    </location>
</feature>
<feature type="region of interest" description="Disordered" evidence="4">
    <location>
        <begin position="1539"/>
        <end position="1574"/>
    </location>
</feature>
<feature type="compositionally biased region" description="Polar residues" evidence="4">
    <location>
        <begin position="990"/>
        <end position="1004"/>
    </location>
</feature>
<feature type="compositionally biased region" description="Polar residues" evidence="4">
    <location>
        <begin position="1328"/>
        <end position="1344"/>
    </location>
</feature>
<dbReference type="InterPro" id="IPR011124">
    <property type="entry name" value="Znf_CW"/>
</dbReference>
<gene>
    <name evidence="6" type="ORF">GOBAR_AA22189</name>
</gene>
<feature type="compositionally biased region" description="Basic and acidic residues" evidence="4">
    <location>
        <begin position="446"/>
        <end position="459"/>
    </location>
</feature>
<dbReference type="Gene3D" id="3.30.40.100">
    <property type="match status" value="1"/>
</dbReference>
<feature type="compositionally biased region" description="Low complexity" evidence="4">
    <location>
        <begin position="964"/>
        <end position="978"/>
    </location>
</feature>
<feature type="region of interest" description="Disordered" evidence="4">
    <location>
        <begin position="436"/>
        <end position="564"/>
    </location>
</feature>
<dbReference type="Proteomes" id="UP000239757">
    <property type="component" value="Unassembled WGS sequence"/>
</dbReference>
<feature type="compositionally biased region" description="Polar residues" evidence="4">
    <location>
        <begin position="1545"/>
        <end position="1560"/>
    </location>
</feature>
<feature type="compositionally biased region" description="Polar residues" evidence="4">
    <location>
        <begin position="1293"/>
        <end position="1310"/>
    </location>
</feature>
<dbReference type="EMBL" id="KZ665647">
    <property type="protein sequence ID" value="PPR98489.1"/>
    <property type="molecule type" value="Genomic_DNA"/>
</dbReference>
<evidence type="ECO:0000256" key="2">
    <source>
        <dbReference type="ARBA" id="ARBA00022771"/>
    </source>
</evidence>
<feature type="compositionally biased region" description="Basic and acidic residues" evidence="4">
    <location>
        <begin position="1006"/>
        <end position="1016"/>
    </location>
</feature>
<dbReference type="PANTHER" id="PTHR46524:SF7">
    <property type="entry name" value="CW-TYPE ZINC FINGER"/>
    <property type="match status" value="1"/>
</dbReference>
<feature type="region of interest" description="Disordered" evidence="4">
    <location>
        <begin position="958"/>
        <end position="1063"/>
    </location>
</feature>
<dbReference type="PANTHER" id="PTHR46524">
    <property type="entry name" value="CW-TYPE ZINC FINGER"/>
    <property type="match status" value="1"/>
</dbReference>
<feature type="compositionally biased region" description="Basic and acidic residues" evidence="4">
    <location>
        <begin position="551"/>
        <end position="564"/>
    </location>
</feature>
<organism evidence="6 7">
    <name type="scientific">Gossypium barbadense</name>
    <name type="common">Sea Island cotton</name>
    <name type="synonym">Hibiscus barbadensis</name>
    <dbReference type="NCBI Taxonomy" id="3634"/>
    <lineage>
        <taxon>Eukaryota</taxon>
        <taxon>Viridiplantae</taxon>
        <taxon>Streptophyta</taxon>
        <taxon>Embryophyta</taxon>
        <taxon>Tracheophyta</taxon>
        <taxon>Spermatophyta</taxon>
        <taxon>Magnoliopsida</taxon>
        <taxon>eudicotyledons</taxon>
        <taxon>Gunneridae</taxon>
        <taxon>Pentapetalae</taxon>
        <taxon>rosids</taxon>
        <taxon>malvids</taxon>
        <taxon>Malvales</taxon>
        <taxon>Malvaceae</taxon>
        <taxon>Malvoideae</taxon>
        <taxon>Gossypium</taxon>
    </lineage>
</organism>
<proteinExistence type="predicted"/>
<reference evidence="6 7" key="1">
    <citation type="submission" date="2015-01" db="EMBL/GenBank/DDBJ databases">
        <title>Genome of allotetraploid Gossypium barbadense reveals genomic plasticity and fiber elongation in cotton evolution.</title>
        <authorList>
            <person name="Chen X."/>
            <person name="Liu X."/>
            <person name="Zhao B."/>
            <person name="Zheng H."/>
            <person name="Hu Y."/>
            <person name="Lu G."/>
            <person name="Yang C."/>
            <person name="Chen J."/>
            <person name="Shan C."/>
            <person name="Zhang L."/>
            <person name="Zhou Y."/>
            <person name="Wang L."/>
            <person name="Guo W."/>
            <person name="Bai Y."/>
            <person name="Ruan J."/>
            <person name="Shangguan X."/>
            <person name="Mao Y."/>
            <person name="Jiang J."/>
            <person name="Zhu Y."/>
            <person name="Lei J."/>
            <person name="Kang H."/>
            <person name="Chen S."/>
            <person name="He X."/>
            <person name="Wang R."/>
            <person name="Wang Y."/>
            <person name="Chen J."/>
            <person name="Wang L."/>
            <person name="Yu S."/>
            <person name="Wang B."/>
            <person name="Wei J."/>
            <person name="Song S."/>
            <person name="Lu X."/>
            <person name="Gao Z."/>
            <person name="Gu W."/>
            <person name="Deng X."/>
            <person name="Ma D."/>
            <person name="Wang S."/>
            <person name="Liang W."/>
            <person name="Fang L."/>
            <person name="Cai C."/>
            <person name="Zhu X."/>
            <person name="Zhou B."/>
            <person name="Zhang Y."/>
            <person name="Chen Z."/>
            <person name="Xu S."/>
            <person name="Zhu R."/>
            <person name="Wang S."/>
            <person name="Zhang T."/>
            <person name="Zhao G."/>
        </authorList>
    </citation>
    <scope>NUCLEOTIDE SEQUENCE [LARGE SCALE GENOMIC DNA]</scope>
    <source>
        <strain evidence="7">cv. Xinhai21</strain>
        <tissue evidence="6">Leaf</tissue>
    </source>
</reference>
<feature type="compositionally biased region" description="Polar residues" evidence="4">
    <location>
        <begin position="513"/>
        <end position="524"/>
    </location>
</feature>
<feature type="compositionally biased region" description="Basic and acidic residues" evidence="4">
    <location>
        <begin position="490"/>
        <end position="504"/>
    </location>
</feature>
<feature type="compositionally biased region" description="Low complexity" evidence="4">
    <location>
        <begin position="1017"/>
        <end position="1032"/>
    </location>
</feature>
<feature type="compositionally biased region" description="Basic and acidic residues" evidence="4">
    <location>
        <begin position="593"/>
        <end position="607"/>
    </location>
</feature>
<feature type="region of interest" description="Disordered" evidence="4">
    <location>
        <begin position="580"/>
        <end position="617"/>
    </location>
</feature>
<evidence type="ECO:0000313" key="7">
    <source>
        <dbReference type="Proteomes" id="UP000239757"/>
    </source>
</evidence>
<keyword evidence="3" id="KW-0862">Zinc</keyword>
<feature type="region of interest" description="Disordered" evidence="4">
    <location>
        <begin position="1326"/>
        <end position="1418"/>
    </location>
</feature>
<dbReference type="Pfam" id="PF07496">
    <property type="entry name" value="zf-CW"/>
    <property type="match status" value="1"/>
</dbReference>
<feature type="compositionally biased region" description="Basic and acidic residues" evidence="4">
    <location>
        <begin position="1359"/>
        <end position="1381"/>
    </location>
</feature>
<name>A0A2P5X5B5_GOSBA</name>
<feature type="region of interest" description="Disordered" evidence="4">
    <location>
        <begin position="848"/>
        <end position="903"/>
    </location>
</feature>
<dbReference type="GO" id="GO:0008270">
    <property type="term" value="F:zinc ion binding"/>
    <property type="evidence" value="ECO:0007669"/>
    <property type="project" value="UniProtKB-KW"/>
</dbReference>
<keyword evidence="1" id="KW-0479">Metal-binding</keyword>
<dbReference type="Pfam" id="PF24756">
    <property type="entry name" value="THD_CWZF3-5-7"/>
    <property type="match status" value="1"/>
</dbReference>
<sequence>MEEAELEEGEACSYSNNNDDYDAENDLSSLSYICVYMFNSSAANYVWFVMEDEKIQHVLGHFQKDFEGGVSAENLGAKFGGYGSFLPTYTCSPSWPHPKSPPKVQSSDAPRSLNNMSLEVEFFSFFSATALDIYSISYQDGRHNLAYRVSGSESLRPGLPLSNFGTLLALKASSVNNSIQQEVSLTSTHDDELASKCDFASNNAANLPDLKTLKVRIKVGSDNLTQKSAAIYSGLGLDISPSSSLEESPSESEGMYRQTQDQIIFESPTSILQSMTSFPVPGDTLLSPLPDHLLNLIVKKKIPEGNKSDAGKDDGTLFVDNKAKSLEKKDFPVERKSSSSRETRIKNGLMLKKEVDIVDTLACEELVSKTLKLPLLSNSYSSVDKVKSKGMTRKKGVHDVAMEDSPGPILSQEIEWENPRAGSARKVLEEQKTSVLDDIPGNARKHGYDKADKTCDSVKADSNTVKGGKALNSESVDPPKQKICLGATSHKQDNMKLPPTKEHTSSGGKRKPTGSQGHGSLTTEVQKESSRVDSSSIMKHKQTVNLNNYTNKRESGNEKLERPFQKAEDRYRDIFGDIGESEQEENQTSSLEIHSEDQLKEAHETEKNTSSINSAHNDRLSGKKTEYLLATKSYTRTTVDFASNSANASVAGTSLATAAPTLIIENWVRCDKCQKWRLLPININPADLPEKWLCSMLDWLPAMNRCNVDEDETKKAVLALYNVPAVESRTNLQSNSGNIMSRLPSANALQPEQNQQSFGSCVMPPAGRKKDSLKEISNAMLTPMKKNMQSSIQSGSLNGVIQFPVVGDARTSNMKGKRTTEQDSLRASKKIKVESSRLADEDWMFEHAGKSTSNGLPNTSVGKDQPKNSEGSSYKDSSDKDRQQVSGKRPKNKVGVPLTDGSLDLANCDGGAVSRKREVDDCINSQLYTDSFQSMGNYLQENRVFVKEEFCENDYRREKKARASKSGGKDSSASKSSGTLEKKGRHTKNRQSGQDLGRSMSQQRLDGMDSLKRDFGSAEPSLAATSSSSKVSGSHKSKPGFHETKGSPVESVSSSPMRIANPDKLPLTKMNVAWKYESRNAGLFVAGSPRRRSDGEDNGGSERSGTIRKEKTSAAVQQGYLESSVLDIQDKDVDQLGVSKAKAPIESSHDIRKGEFINASVDYLRQEVQCAGKSIIMDERHNEESQNDNRGNPNVSYPRKSGKGLSQSKDRNRNFKSGSADEQPDCAPCEVKSMDGRNKFQEWPGVKSNESVNRLDDDKEALRKLSGESSKRENYSSVGQSDAKPDASGGQDLMSTMKQNLLQESNSEGYTKSFHSEKYDRAEIASGRGNSLSLPPAGGTQNEMLTGRPRPVSGSQKGNRADRPQADDALKVPKQVKKADHQNGTQHSSSRNTSGGCRIRDVDAPSPMRKDSSSQAATNALKEAKDLKHLADRLKNCGSNVESTALYFQAALKFLHSASLLESCNSESNKHGDMIQSVQMYSSTAKLCEFCAHEYERLKDMAAASLAYKCMELAYMRVIYSSHANASRDRRELQTALQMVPPGESPSSSASDVDNLNHPTTADKVAFPKGVSSPQVAGNHVISARNRPNFVRLLNFAQDVNHAMEASRKSRSTFAAANFSSGGAESGEAITSVKKALDYNFQDVEGVLRLVRVAMEALNH</sequence>
<feature type="compositionally biased region" description="Basic and acidic residues" evidence="4">
    <location>
        <begin position="1398"/>
        <end position="1412"/>
    </location>
</feature>
<feature type="region of interest" description="Disordered" evidence="4">
    <location>
        <begin position="1178"/>
        <end position="1313"/>
    </location>
</feature>
<protein>
    <recommendedName>
        <fullName evidence="5">CW-type domain-containing protein</fullName>
    </recommendedName>
</protein>
<feature type="compositionally biased region" description="Polar residues" evidence="4">
    <location>
        <begin position="850"/>
        <end position="875"/>
    </location>
</feature>